<evidence type="ECO:0000313" key="2">
    <source>
        <dbReference type="EMBL" id="QGU79736.1"/>
    </source>
</evidence>
<sequence>MQSFMQSINGSEVYFQSFLIIFLVILLSLILLFNKDRFQRVLFISIIISILIIDFIVFMNKCTSIQLFAVMNKPEVTASLMVAIPTVSTWIMESRTKTELEKINNLKTAQEIRENINDEKSELISEIEDIIGPEKLNKLDSLSILRMLNSLDNFLMKLSEVSSIYRQLNTITFKLDIERLYGVTYQLFEEGLKKRIFPEKGDITSRFGEIFTKLIKNKLLYGIESKESKDIYRDIAFLLLDDQFEKLYYIDFADIFEKEKLIIEQLSSDGRGKEVFFNHKEFFKCTISNSLVSMLKDDNTFKECNVSKLDDDNREKFEQLCRNGEEGMSDDEI</sequence>
<feature type="transmembrane region" description="Helical" evidence="1">
    <location>
        <begin position="41"/>
        <end position="59"/>
    </location>
</feature>
<protein>
    <submittedName>
        <fullName evidence="2">Uncharacterized protein</fullName>
    </submittedName>
</protein>
<dbReference type="Proteomes" id="UP000422997">
    <property type="component" value="Chromosome"/>
</dbReference>
<name>A0AB37D7U0_STRSL</name>
<proteinExistence type="predicted"/>
<keyword evidence="1" id="KW-1133">Transmembrane helix</keyword>
<accession>A0AB37D7U0</accession>
<reference evidence="2 3" key="1">
    <citation type="submission" date="2016-11" db="EMBL/GenBank/DDBJ databases">
        <title>The potential of Streptococcus salivarius to inhibit the production of volatile sulphur compounds in the oral cavity.</title>
        <authorList>
            <person name="Sun L."/>
            <person name="Li Z."/>
            <person name="Jin D."/>
            <person name="Zhao H."/>
        </authorList>
    </citation>
    <scope>NUCLEOTIDE SEQUENCE [LARGE SCALE GENOMIC DNA]</scope>
    <source>
        <strain evidence="2 3">ICDC2</strain>
    </source>
</reference>
<keyword evidence="1" id="KW-0472">Membrane</keyword>
<dbReference type="AlphaFoldDB" id="A0AB37D7U0"/>
<feature type="transmembrane region" description="Helical" evidence="1">
    <location>
        <begin position="13"/>
        <end position="34"/>
    </location>
</feature>
<organism evidence="2 3">
    <name type="scientific">Streptococcus salivarius</name>
    <dbReference type="NCBI Taxonomy" id="1304"/>
    <lineage>
        <taxon>Bacteria</taxon>
        <taxon>Bacillati</taxon>
        <taxon>Bacillota</taxon>
        <taxon>Bacilli</taxon>
        <taxon>Lactobacillales</taxon>
        <taxon>Streptococcaceae</taxon>
        <taxon>Streptococcus</taxon>
    </lineage>
</organism>
<gene>
    <name evidence="2" type="ORF">BSR19_00645</name>
</gene>
<dbReference type="RefSeq" id="WP_156246307.1">
    <property type="nucleotide sequence ID" value="NZ_CP018187.1"/>
</dbReference>
<dbReference type="EMBL" id="CP018187">
    <property type="protein sequence ID" value="QGU79736.1"/>
    <property type="molecule type" value="Genomic_DNA"/>
</dbReference>
<evidence type="ECO:0000256" key="1">
    <source>
        <dbReference type="SAM" id="Phobius"/>
    </source>
</evidence>
<keyword evidence="1" id="KW-0812">Transmembrane</keyword>
<evidence type="ECO:0000313" key="3">
    <source>
        <dbReference type="Proteomes" id="UP000422997"/>
    </source>
</evidence>